<proteinExistence type="predicted"/>
<comment type="caution">
    <text evidence="1">The sequence shown here is derived from an EMBL/GenBank/DDBJ whole genome shotgun (WGS) entry which is preliminary data.</text>
</comment>
<accession>A0A0F9VRR2</accession>
<dbReference type="AlphaFoldDB" id="A0A0F9VRR2"/>
<gene>
    <name evidence="1" type="ORF">LCGC14_0105800</name>
</gene>
<reference evidence="1" key="1">
    <citation type="journal article" date="2015" name="Nature">
        <title>Complex archaea that bridge the gap between prokaryotes and eukaryotes.</title>
        <authorList>
            <person name="Spang A."/>
            <person name="Saw J.H."/>
            <person name="Jorgensen S.L."/>
            <person name="Zaremba-Niedzwiedzka K."/>
            <person name="Martijn J."/>
            <person name="Lind A.E."/>
            <person name="van Eijk R."/>
            <person name="Schleper C."/>
            <person name="Guy L."/>
            <person name="Ettema T.J."/>
        </authorList>
    </citation>
    <scope>NUCLEOTIDE SEQUENCE</scope>
</reference>
<organism evidence="1">
    <name type="scientific">marine sediment metagenome</name>
    <dbReference type="NCBI Taxonomy" id="412755"/>
    <lineage>
        <taxon>unclassified sequences</taxon>
        <taxon>metagenomes</taxon>
        <taxon>ecological metagenomes</taxon>
    </lineage>
</organism>
<name>A0A0F9VRR2_9ZZZZ</name>
<dbReference type="EMBL" id="LAZR01000030">
    <property type="protein sequence ID" value="KKO02623.1"/>
    <property type="molecule type" value="Genomic_DNA"/>
</dbReference>
<sequence length="129" mass="14785">MGDFDDQGHKDEVSFSHLSTVRRKIRSMDSIEASVRDEILHDLGKVAEEIVRYQRYLSSLETNLKSFLGSGDLVSPSALENDVMDCQIAEKSLFEKLFGGILVNRRHFERALALLQRTEESRREGRIGW</sequence>
<protein>
    <submittedName>
        <fullName evidence="1">Uncharacterized protein</fullName>
    </submittedName>
</protein>
<evidence type="ECO:0000313" key="1">
    <source>
        <dbReference type="EMBL" id="KKO02623.1"/>
    </source>
</evidence>